<dbReference type="SMART" id="SM00283">
    <property type="entry name" value="MA"/>
    <property type="match status" value="1"/>
</dbReference>
<keyword evidence="8 10" id="KW-0807">Transducer</keyword>
<evidence type="ECO:0000256" key="9">
    <source>
        <dbReference type="ARBA" id="ARBA00029447"/>
    </source>
</evidence>
<evidence type="ECO:0000259" key="12">
    <source>
        <dbReference type="PROSITE" id="PS50111"/>
    </source>
</evidence>
<dbReference type="Gene3D" id="6.10.340.10">
    <property type="match status" value="1"/>
</dbReference>
<dbReference type="RefSeq" id="WP_011388326.1">
    <property type="nucleotide sequence ID" value="NC_007643.1"/>
</dbReference>
<evidence type="ECO:0000256" key="10">
    <source>
        <dbReference type="PROSITE-ProRule" id="PRU00284"/>
    </source>
</evidence>
<dbReference type="PANTHER" id="PTHR32089:SF112">
    <property type="entry name" value="LYSOZYME-LIKE PROTEIN-RELATED"/>
    <property type="match status" value="1"/>
</dbReference>
<dbReference type="SMART" id="SM00304">
    <property type="entry name" value="HAMP"/>
    <property type="match status" value="1"/>
</dbReference>
<dbReference type="PROSITE" id="PS50111">
    <property type="entry name" value="CHEMOTAXIS_TRANSDUC_2"/>
    <property type="match status" value="1"/>
</dbReference>
<dbReference type="InterPro" id="IPR003122">
    <property type="entry name" value="Tar_rcpt_lig-bd"/>
</dbReference>
<evidence type="ECO:0000256" key="7">
    <source>
        <dbReference type="ARBA" id="ARBA00023136"/>
    </source>
</evidence>
<dbReference type="PATRIC" id="fig|269796.9.peg.622"/>
<evidence type="ECO:0000313" key="14">
    <source>
        <dbReference type="EMBL" id="ABC21372.1"/>
    </source>
</evidence>
<dbReference type="AlphaFoldDB" id="Q2RWX3"/>
<name>Q2RWX3_RHORT</name>
<dbReference type="eggNOG" id="COG0840">
    <property type="taxonomic scope" value="Bacteria"/>
</dbReference>
<dbReference type="PANTHER" id="PTHR32089">
    <property type="entry name" value="METHYL-ACCEPTING CHEMOTAXIS PROTEIN MCPB"/>
    <property type="match status" value="1"/>
</dbReference>
<gene>
    <name evidence="14" type="ordered locus">Rru_A0568</name>
</gene>
<dbReference type="HOGENOM" id="CLU_000445_107_27_5"/>
<keyword evidence="2" id="KW-1003">Cell membrane</keyword>
<evidence type="ECO:0000256" key="2">
    <source>
        <dbReference type="ARBA" id="ARBA00022475"/>
    </source>
</evidence>
<dbReference type="SUPFAM" id="SSF58104">
    <property type="entry name" value="Methyl-accepting chemotaxis protein (MCP) signaling domain"/>
    <property type="match status" value="1"/>
</dbReference>
<dbReference type="STRING" id="269796.Rru_A0568"/>
<feature type="domain" description="Methyl-accepting transducer" evidence="12">
    <location>
        <begin position="402"/>
        <end position="624"/>
    </location>
</feature>
<protein>
    <submittedName>
        <fullName evidence="14">Chemotaxis sensory transducer</fullName>
    </submittedName>
</protein>
<dbReference type="InterPro" id="IPR004089">
    <property type="entry name" value="MCPsignal_dom"/>
</dbReference>
<evidence type="ECO:0000256" key="1">
    <source>
        <dbReference type="ARBA" id="ARBA00004651"/>
    </source>
</evidence>
<proteinExistence type="inferred from homology"/>
<feature type="domain" description="HAMP" evidence="13">
    <location>
        <begin position="308"/>
        <end position="361"/>
    </location>
</feature>
<evidence type="ECO:0000256" key="3">
    <source>
        <dbReference type="ARBA" id="ARBA00022481"/>
    </source>
</evidence>
<evidence type="ECO:0000256" key="5">
    <source>
        <dbReference type="ARBA" id="ARBA00022692"/>
    </source>
</evidence>
<evidence type="ECO:0000256" key="8">
    <source>
        <dbReference type="ARBA" id="ARBA00023224"/>
    </source>
</evidence>
<keyword evidence="4" id="KW-0145">Chemotaxis</keyword>
<dbReference type="Gene3D" id="1.10.287.950">
    <property type="entry name" value="Methyl-accepting chemotaxis protein"/>
    <property type="match status" value="1"/>
</dbReference>
<reference evidence="14 15" key="1">
    <citation type="journal article" date="2011" name="Stand. Genomic Sci.">
        <title>Complete genome sequence of Rhodospirillum rubrum type strain (S1).</title>
        <authorList>
            <person name="Munk A.C."/>
            <person name="Copeland A."/>
            <person name="Lucas S."/>
            <person name="Lapidus A."/>
            <person name="Del Rio T.G."/>
            <person name="Barry K."/>
            <person name="Detter J.C."/>
            <person name="Hammon N."/>
            <person name="Israni S."/>
            <person name="Pitluck S."/>
            <person name="Brettin T."/>
            <person name="Bruce D."/>
            <person name="Han C."/>
            <person name="Tapia R."/>
            <person name="Gilna P."/>
            <person name="Schmutz J."/>
            <person name="Larimer F."/>
            <person name="Land M."/>
            <person name="Kyrpides N.C."/>
            <person name="Mavromatis K."/>
            <person name="Richardson P."/>
            <person name="Rohde M."/>
            <person name="Goker M."/>
            <person name="Klenk H.P."/>
            <person name="Zhang Y."/>
            <person name="Roberts G.P."/>
            <person name="Reslewic S."/>
            <person name="Schwartz D.C."/>
        </authorList>
    </citation>
    <scope>NUCLEOTIDE SEQUENCE [LARGE SCALE GENOMIC DNA]</scope>
    <source>
        <strain evidence="15">ATCC 11170 / ATH 1.1.1 / DSM 467 / LMG 4362 / NCIMB 8255 / S1</strain>
    </source>
</reference>
<dbReference type="CDD" id="cd06225">
    <property type="entry name" value="HAMP"/>
    <property type="match status" value="1"/>
</dbReference>
<evidence type="ECO:0000256" key="11">
    <source>
        <dbReference type="SAM" id="Phobius"/>
    </source>
</evidence>
<dbReference type="Pfam" id="PF00015">
    <property type="entry name" value="MCPsignal"/>
    <property type="match status" value="1"/>
</dbReference>
<comment type="similarity">
    <text evidence="9">Belongs to the methyl-accepting chemotaxis (MCP) protein family.</text>
</comment>
<keyword evidence="5 11" id="KW-0812">Transmembrane</keyword>
<dbReference type="Proteomes" id="UP000001929">
    <property type="component" value="Chromosome"/>
</dbReference>
<organism evidence="14 15">
    <name type="scientific">Rhodospirillum rubrum (strain ATCC 11170 / ATH 1.1.1 / DSM 467 / LMG 4362 / NCIMB 8255 / S1)</name>
    <dbReference type="NCBI Taxonomy" id="269796"/>
    <lineage>
        <taxon>Bacteria</taxon>
        <taxon>Pseudomonadati</taxon>
        <taxon>Pseudomonadota</taxon>
        <taxon>Alphaproteobacteria</taxon>
        <taxon>Rhodospirillales</taxon>
        <taxon>Rhodospirillaceae</taxon>
        <taxon>Rhodospirillum</taxon>
    </lineage>
</organism>
<sequence length="662" mass="69481">MLKNISIKVRLYAGFFLVLALMGGVGLVSYSIFTSSNDKFDEFSEASEVALSALQLNRLVQSFDTDVSKYLDTASSEAAARLHQDQITVQQAISAFGALVAGTPQQEAAERIAEAYRKHEDALKPAIGLVGQRVDLISTSLLPAAEGLVEWAVDVRDKAFEAGDAPTAQHASKVIENMLRARVAADGYLSDGSEEQFNAIWEALFAVTENLDGIPTAAQVQDLYGQYEEALNTLSGILGEITTMETALRDAGAAITREGENVKDAALARQQIIRDATRSQLGNASSLVVWSNLVILLLGLALAGFIGRGISKPLGAMTAALKKLSEGDSETTIPGLGRGDELGAMAHAAQVFKEYNHKMEALRRDQVEAQKQAEADRHSAIRKLADDLENTVSGVIGVIGASAGQMEASARSMSVTAEDTARRAGDVSTITDSATHDVEEVAASAEELNASISEISRQVHHSSTISRDAVERASKASHRVSDLKDAAERIGEVVALITDIADQTNLLALNATIEAARAGDAGKGFAVVANEVKSLANQTSRATDEIGKQIGAVQLATNEAVAAISGIVTVIGEMDQVSAAVAAAIEEQDAATRTIAQSTQRAASGTQQASSTMGNVTQAAANTGTAATEVLAAAGELTRQASELRTQVARFLAHIRKGGESA</sequence>
<dbReference type="GO" id="GO:0007165">
    <property type="term" value="P:signal transduction"/>
    <property type="evidence" value="ECO:0007669"/>
    <property type="project" value="UniProtKB-KW"/>
</dbReference>
<feature type="transmembrane region" description="Helical" evidence="11">
    <location>
        <begin position="12"/>
        <end position="33"/>
    </location>
</feature>
<dbReference type="InterPro" id="IPR032255">
    <property type="entry name" value="HBM"/>
</dbReference>
<dbReference type="PROSITE" id="PS50885">
    <property type="entry name" value="HAMP"/>
    <property type="match status" value="1"/>
</dbReference>
<dbReference type="EnsemblBacteria" id="ABC21372">
    <property type="protein sequence ID" value="ABC21372"/>
    <property type="gene ID" value="Rru_A0568"/>
</dbReference>
<comment type="subcellular location">
    <subcellularLocation>
        <location evidence="1">Cell membrane</location>
        <topology evidence="1">Multi-pass membrane protein</topology>
    </subcellularLocation>
</comment>
<dbReference type="GO" id="GO:0006935">
    <property type="term" value="P:chemotaxis"/>
    <property type="evidence" value="ECO:0007669"/>
    <property type="project" value="UniProtKB-KW"/>
</dbReference>
<dbReference type="InterPro" id="IPR003660">
    <property type="entry name" value="HAMP_dom"/>
</dbReference>
<keyword evidence="15" id="KW-1185">Reference proteome</keyword>
<dbReference type="SUPFAM" id="SSF158472">
    <property type="entry name" value="HAMP domain-like"/>
    <property type="match status" value="1"/>
</dbReference>
<evidence type="ECO:0000256" key="4">
    <source>
        <dbReference type="ARBA" id="ARBA00022500"/>
    </source>
</evidence>
<dbReference type="SMART" id="SM01358">
    <property type="entry name" value="HBM"/>
    <property type="match status" value="1"/>
</dbReference>
<keyword evidence="7 11" id="KW-0472">Membrane</keyword>
<dbReference type="Pfam" id="PF02203">
    <property type="entry name" value="TarH"/>
    <property type="match status" value="1"/>
</dbReference>
<dbReference type="KEGG" id="rru:Rru_A0568"/>
<dbReference type="PhylomeDB" id="Q2RWX3"/>
<accession>Q2RWX3</accession>
<evidence type="ECO:0000259" key="13">
    <source>
        <dbReference type="PROSITE" id="PS50885"/>
    </source>
</evidence>
<keyword evidence="3" id="KW-0488">Methylation</keyword>
<dbReference type="EMBL" id="CP000230">
    <property type="protein sequence ID" value="ABC21372.1"/>
    <property type="molecule type" value="Genomic_DNA"/>
</dbReference>
<dbReference type="GO" id="GO:0005886">
    <property type="term" value="C:plasma membrane"/>
    <property type="evidence" value="ECO:0007669"/>
    <property type="project" value="UniProtKB-SubCell"/>
</dbReference>
<dbReference type="Pfam" id="PF00672">
    <property type="entry name" value="HAMP"/>
    <property type="match status" value="1"/>
</dbReference>
<keyword evidence="6 11" id="KW-1133">Transmembrane helix</keyword>
<evidence type="ECO:0000313" key="15">
    <source>
        <dbReference type="Proteomes" id="UP000001929"/>
    </source>
</evidence>
<evidence type="ECO:0000256" key="6">
    <source>
        <dbReference type="ARBA" id="ARBA00022989"/>
    </source>
</evidence>